<feature type="transmembrane region" description="Helical" evidence="6">
    <location>
        <begin position="7"/>
        <end position="29"/>
    </location>
</feature>
<dbReference type="GO" id="GO:0022857">
    <property type="term" value="F:transmembrane transporter activity"/>
    <property type="evidence" value="ECO:0007669"/>
    <property type="project" value="InterPro"/>
</dbReference>
<proteinExistence type="predicted"/>
<keyword evidence="5 6" id="KW-0472">Membrane</keyword>
<evidence type="ECO:0000256" key="6">
    <source>
        <dbReference type="SAM" id="Phobius"/>
    </source>
</evidence>
<keyword evidence="4 6" id="KW-1133">Transmembrane helix</keyword>
<evidence type="ECO:0000256" key="4">
    <source>
        <dbReference type="ARBA" id="ARBA00022989"/>
    </source>
</evidence>
<dbReference type="GO" id="GO:0016020">
    <property type="term" value="C:membrane"/>
    <property type="evidence" value="ECO:0007669"/>
    <property type="project" value="UniProtKB-SubCell"/>
</dbReference>
<feature type="transmembrane region" description="Helical" evidence="6">
    <location>
        <begin position="142"/>
        <end position="164"/>
    </location>
</feature>
<evidence type="ECO:0000313" key="7">
    <source>
        <dbReference type="EMBL" id="RIA45708.1"/>
    </source>
</evidence>
<keyword evidence="8" id="KW-1185">Reference proteome</keyword>
<dbReference type="RefSeq" id="WP_119034220.1">
    <property type="nucleotide sequence ID" value="NZ_QXDC01000002.1"/>
</dbReference>
<dbReference type="PANTHER" id="PTHR19432">
    <property type="entry name" value="SUGAR TRANSPORTER"/>
    <property type="match status" value="1"/>
</dbReference>
<gene>
    <name evidence="7" type="ORF">DFR49_0233</name>
</gene>
<name>A0A397P9V5_9SPHN</name>
<evidence type="ECO:0000256" key="1">
    <source>
        <dbReference type="ARBA" id="ARBA00004141"/>
    </source>
</evidence>
<comment type="subcellular location">
    <subcellularLocation>
        <location evidence="1">Membrane</location>
        <topology evidence="1">Multi-pass membrane protein</topology>
    </subcellularLocation>
</comment>
<accession>A0A397P9V5</accession>
<dbReference type="PANTHER" id="PTHR19432:SF35">
    <property type="entry name" value="SOLUTE CARRIER FAMILY 45 MEMBER 3 ISOFORM X1"/>
    <property type="match status" value="1"/>
</dbReference>
<feature type="transmembrane region" description="Helical" evidence="6">
    <location>
        <begin position="347"/>
        <end position="371"/>
    </location>
</feature>
<comment type="caution">
    <text evidence="7">The sequence shown here is derived from an EMBL/GenBank/DDBJ whole genome shotgun (WGS) entry which is preliminary data.</text>
</comment>
<dbReference type="EMBL" id="QXDC01000002">
    <property type="protein sequence ID" value="RIA45708.1"/>
    <property type="molecule type" value="Genomic_DNA"/>
</dbReference>
<evidence type="ECO:0000313" key="8">
    <source>
        <dbReference type="Proteomes" id="UP000266568"/>
    </source>
</evidence>
<keyword evidence="3 6" id="KW-0812">Transmembrane</keyword>
<dbReference type="OrthoDB" id="7584869at2"/>
<feature type="transmembrane region" description="Helical" evidence="6">
    <location>
        <begin position="465"/>
        <end position="486"/>
    </location>
</feature>
<organism evidence="7 8">
    <name type="scientific">Hephaestia caeni</name>
    <dbReference type="NCBI Taxonomy" id="645617"/>
    <lineage>
        <taxon>Bacteria</taxon>
        <taxon>Pseudomonadati</taxon>
        <taxon>Pseudomonadota</taxon>
        <taxon>Alphaproteobacteria</taxon>
        <taxon>Sphingomonadales</taxon>
        <taxon>Sphingomonadaceae</taxon>
        <taxon>Hephaestia</taxon>
    </lineage>
</organism>
<evidence type="ECO:0000256" key="2">
    <source>
        <dbReference type="ARBA" id="ARBA00022448"/>
    </source>
</evidence>
<protein>
    <submittedName>
        <fullName evidence="7">Maltose/moltooligosaccharide transporter</fullName>
    </submittedName>
</protein>
<dbReference type="AlphaFoldDB" id="A0A397P9V5"/>
<dbReference type="Pfam" id="PF07690">
    <property type="entry name" value="MFS_1"/>
    <property type="match status" value="1"/>
</dbReference>
<feature type="transmembrane region" description="Helical" evidence="6">
    <location>
        <begin position="82"/>
        <end position="98"/>
    </location>
</feature>
<feature type="transmembrane region" description="Helical" evidence="6">
    <location>
        <begin position="184"/>
        <end position="202"/>
    </location>
</feature>
<dbReference type="SUPFAM" id="SSF103473">
    <property type="entry name" value="MFS general substrate transporter"/>
    <property type="match status" value="1"/>
</dbReference>
<evidence type="ECO:0000256" key="5">
    <source>
        <dbReference type="ARBA" id="ARBA00023136"/>
    </source>
</evidence>
<evidence type="ECO:0000256" key="3">
    <source>
        <dbReference type="ARBA" id="ARBA00022692"/>
    </source>
</evidence>
<dbReference type="InterPro" id="IPR011701">
    <property type="entry name" value="MFS"/>
</dbReference>
<dbReference type="Proteomes" id="UP000266568">
    <property type="component" value="Unassembled WGS sequence"/>
</dbReference>
<reference evidence="7 8" key="1">
    <citation type="submission" date="2018-08" db="EMBL/GenBank/DDBJ databases">
        <title>Genomic Encyclopedia of Type Strains, Phase IV (KMG-IV): sequencing the most valuable type-strain genomes for metagenomic binning, comparative biology and taxonomic classification.</title>
        <authorList>
            <person name="Goeker M."/>
        </authorList>
    </citation>
    <scope>NUCLEOTIDE SEQUENCE [LARGE SCALE GENOMIC DNA]</scope>
    <source>
        <strain evidence="7 8">DSM 25527</strain>
    </source>
</reference>
<feature type="transmembrane region" description="Helical" evidence="6">
    <location>
        <begin position="304"/>
        <end position="327"/>
    </location>
</feature>
<dbReference type="InterPro" id="IPR036259">
    <property type="entry name" value="MFS_trans_sf"/>
</dbReference>
<sequence>MTKTKPLLGFWGLWNISFGFFGIQVGFALQGANVSRIFQTLGAPVDDLAILWIAGPVTGLLVQPLIGHYSDRTWGRLGRRRPYFLAGAILSTLALVAMPNAGVLWIAAGLLWVLDASINVSMEPFRAFVGDMLDERQRTRGYAFQTIFIGAGAVLASTAPWFLTRVVGLSNVAAPGEIPITVRYAFYLGAAMLLFTVLWTVLTSREYSPDEMAAFDNTPRQTVPHASAAPSVRQGAIWAVTGAVIVAGVALLGLDKPLYILGFGLLAFGSAQIVNRWRLAANADRLLNHILSDLNAMPPTMRRLAVIQFLSWFAMFILFIYATPVVAAYQFGATDPATQAYNDGADWVGLLFGVYNGVAALWAFAIPAIAARIGALRLHAINLVAGGLGFASVALIRDPHLLLLSMVGVGMAWSSILTVPYSILCGSLPSTKLGVYMGLFNIFIVLPQLVVSTVMGSLARHLYPHAQGTAFLIAGAFMAAAAVASLRLERDPVARAAA</sequence>
<feature type="transmembrane region" description="Helical" evidence="6">
    <location>
        <begin position="378"/>
        <end position="396"/>
    </location>
</feature>
<dbReference type="Gene3D" id="1.20.1250.20">
    <property type="entry name" value="MFS general substrate transporter like domains"/>
    <property type="match status" value="2"/>
</dbReference>
<feature type="transmembrane region" description="Helical" evidence="6">
    <location>
        <begin position="49"/>
        <end position="70"/>
    </location>
</feature>
<feature type="transmembrane region" description="Helical" evidence="6">
    <location>
        <begin position="402"/>
        <end position="424"/>
    </location>
</feature>
<keyword evidence="2" id="KW-0813">Transport</keyword>
<feature type="transmembrane region" description="Helical" evidence="6">
    <location>
        <begin position="436"/>
        <end position="459"/>
    </location>
</feature>
<feature type="transmembrane region" description="Helical" evidence="6">
    <location>
        <begin position="235"/>
        <end position="252"/>
    </location>
</feature>